<evidence type="ECO:0000313" key="5">
    <source>
        <dbReference type="Proteomes" id="UP000681315"/>
    </source>
</evidence>
<organism evidence="4 5">
    <name type="scientific">Gelidibacter pelagius</name>
    <dbReference type="NCBI Taxonomy" id="2819985"/>
    <lineage>
        <taxon>Bacteria</taxon>
        <taxon>Pseudomonadati</taxon>
        <taxon>Bacteroidota</taxon>
        <taxon>Flavobacteriia</taxon>
        <taxon>Flavobacteriales</taxon>
        <taxon>Flavobacteriaceae</taxon>
        <taxon>Gelidibacter</taxon>
    </lineage>
</organism>
<comment type="caution">
    <text evidence="4">The sequence shown here is derived from an EMBL/GenBank/DDBJ whole genome shotgun (WGS) entry which is preliminary data.</text>
</comment>
<accession>A0ABS3SRZ1</accession>
<sequence length="203" mass="21876">MKKLMFMAAFAVFGLSNVNAQEIETTYGFEEGDIMLEGGLGFNSTNNKNTDTKTSGFSISPKVGYFITEDFAVGVEGAFSSSTREVAGTDTNDNKSFGAGVFARYYFLDLGKRFKTYTELGLGYVSSKDKINDIKADGFGAGLNLGINYFVTEKIAISFGLADVLSYSSAKVDGGKAVSGFNGNINVFNNFFDTAQFGLLFKL</sequence>
<dbReference type="Pfam" id="PF13505">
    <property type="entry name" value="OMP_b-brl"/>
    <property type="match status" value="1"/>
</dbReference>
<evidence type="ECO:0000256" key="2">
    <source>
        <dbReference type="SAM" id="SignalP"/>
    </source>
</evidence>
<evidence type="ECO:0000256" key="1">
    <source>
        <dbReference type="ARBA" id="ARBA00022729"/>
    </source>
</evidence>
<feature type="chain" id="PRO_5046385523" evidence="2">
    <location>
        <begin position="21"/>
        <end position="203"/>
    </location>
</feature>
<dbReference type="EMBL" id="JAGEVG010000005">
    <property type="protein sequence ID" value="MBO3097702.1"/>
    <property type="molecule type" value="Genomic_DNA"/>
</dbReference>
<gene>
    <name evidence="4" type="ORF">J4051_05450</name>
</gene>
<keyword evidence="5" id="KW-1185">Reference proteome</keyword>
<evidence type="ECO:0000313" key="4">
    <source>
        <dbReference type="EMBL" id="MBO3097702.1"/>
    </source>
</evidence>
<dbReference type="Gene3D" id="2.40.160.20">
    <property type="match status" value="1"/>
</dbReference>
<feature type="signal peptide" evidence="2">
    <location>
        <begin position="1"/>
        <end position="20"/>
    </location>
</feature>
<dbReference type="RefSeq" id="WP_208232852.1">
    <property type="nucleotide sequence ID" value="NZ_JAGEVG010000005.1"/>
</dbReference>
<name>A0ABS3SRZ1_9FLAO</name>
<keyword evidence="1 2" id="KW-0732">Signal</keyword>
<evidence type="ECO:0000259" key="3">
    <source>
        <dbReference type="Pfam" id="PF13505"/>
    </source>
</evidence>
<proteinExistence type="predicted"/>
<reference evidence="4 5" key="1">
    <citation type="submission" date="2021-03" db="EMBL/GenBank/DDBJ databases">
        <title>Gelidibacter sp. nov., isolated from costal sediment.</title>
        <authorList>
            <person name="Lun K.-Y."/>
        </authorList>
    </citation>
    <scope>NUCLEOTIDE SEQUENCE [LARGE SCALE GENOMIC DNA]</scope>
    <source>
        <strain evidence="4 5">DF109</strain>
    </source>
</reference>
<dbReference type="Proteomes" id="UP000681315">
    <property type="component" value="Unassembled WGS sequence"/>
</dbReference>
<dbReference type="InterPro" id="IPR011250">
    <property type="entry name" value="OMP/PagP_B-barrel"/>
</dbReference>
<dbReference type="SUPFAM" id="SSF56925">
    <property type="entry name" value="OMPA-like"/>
    <property type="match status" value="1"/>
</dbReference>
<dbReference type="InterPro" id="IPR027385">
    <property type="entry name" value="Beta-barrel_OMP"/>
</dbReference>
<protein>
    <submittedName>
        <fullName evidence="4">Outer membrane beta-barrel protein</fullName>
    </submittedName>
</protein>
<feature type="domain" description="Outer membrane protein beta-barrel" evidence="3">
    <location>
        <begin position="9"/>
        <end position="164"/>
    </location>
</feature>